<accession>A0ABR8FYQ8</accession>
<dbReference type="Proteomes" id="UP000603457">
    <property type="component" value="Unassembled WGS sequence"/>
</dbReference>
<evidence type="ECO:0000313" key="2">
    <source>
        <dbReference type="Proteomes" id="UP000603457"/>
    </source>
</evidence>
<name>A0ABR8FYQ8_9NOSO</name>
<dbReference type="EMBL" id="JACJTB010000027">
    <property type="protein sequence ID" value="MBD2596466.1"/>
    <property type="molecule type" value="Genomic_DNA"/>
</dbReference>
<protein>
    <submittedName>
        <fullName evidence="1">Uncharacterized protein</fullName>
    </submittedName>
</protein>
<dbReference type="RefSeq" id="WP_190969202.1">
    <property type="nucleotide sequence ID" value="NZ_JACJTB010000027.1"/>
</dbReference>
<proteinExistence type="predicted"/>
<comment type="caution">
    <text evidence="1">The sequence shown here is derived from an EMBL/GenBank/DDBJ whole genome shotgun (WGS) entry which is preliminary data.</text>
</comment>
<organism evidence="1 2">
    <name type="scientific">Nostoc spongiaeforme FACHB-130</name>
    <dbReference type="NCBI Taxonomy" id="1357510"/>
    <lineage>
        <taxon>Bacteria</taxon>
        <taxon>Bacillati</taxon>
        <taxon>Cyanobacteriota</taxon>
        <taxon>Cyanophyceae</taxon>
        <taxon>Nostocales</taxon>
        <taxon>Nostocaceae</taxon>
        <taxon>Nostoc</taxon>
    </lineage>
</organism>
<evidence type="ECO:0000313" key="1">
    <source>
        <dbReference type="EMBL" id="MBD2596466.1"/>
    </source>
</evidence>
<keyword evidence="2" id="KW-1185">Reference proteome</keyword>
<reference evidence="1 2" key="1">
    <citation type="journal article" date="2020" name="ISME J.">
        <title>Comparative genomics reveals insights into cyanobacterial evolution and habitat adaptation.</title>
        <authorList>
            <person name="Chen M.Y."/>
            <person name="Teng W.K."/>
            <person name="Zhao L."/>
            <person name="Hu C.X."/>
            <person name="Zhou Y.K."/>
            <person name="Han B.P."/>
            <person name="Song L.R."/>
            <person name="Shu W.S."/>
        </authorList>
    </citation>
    <scope>NUCLEOTIDE SEQUENCE [LARGE SCALE GENOMIC DNA]</scope>
    <source>
        <strain evidence="1 2">FACHB-130</strain>
    </source>
</reference>
<gene>
    <name evidence="1" type="ORF">H6G74_19325</name>
</gene>
<sequence>MTELPANFDSWEHLQQTYMLEYNKRVDKFFSDVQGNGDLSGPRPSLKLACRLKDDDNIATWNLRTSLFFDVIGYSRKNLSIFYGSNLDITPPVAGHPQLFLYFSQDSQAVPANGKRLDHEKSCRLTRYACKSGEALPAVTKANLLDIAREIKQQFMEGQKGITYTAGKLAVSYTDPINGFPRGGRWLVNSKSEAITLYQKLCNVIDRPFEINKVNVNTPEKDSTSSTSTQNETVLGKQYKKAAYRPVANLRFRYAYVSFGGTVPSIFLIDTTYKNTALLA</sequence>